<feature type="compositionally biased region" description="Basic and acidic residues" evidence="1">
    <location>
        <begin position="83"/>
        <end position="96"/>
    </location>
</feature>
<sequence>MAVKVMAVKLNVDRHVRIQGAGSHNHITQWGDLTKTYNIAYPGRIRRWPTVRKPPVGGGVSLPLEDKQQSNYLVQPQGATDIVARRDRHRDERQAS</sequence>
<evidence type="ECO:0000313" key="3">
    <source>
        <dbReference type="Proteomes" id="UP000033710"/>
    </source>
</evidence>
<accession>A0A0F2LTQ5</accession>
<name>A0A0F2LTQ5_SPOSC</name>
<dbReference type="RefSeq" id="XP_016583534.1">
    <property type="nucleotide sequence ID" value="XM_016732471.1"/>
</dbReference>
<dbReference type="Proteomes" id="UP000033710">
    <property type="component" value="Unassembled WGS sequence"/>
</dbReference>
<feature type="region of interest" description="Disordered" evidence="1">
    <location>
        <begin position="75"/>
        <end position="96"/>
    </location>
</feature>
<reference evidence="2 3" key="2">
    <citation type="journal article" date="2015" name="Eukaryot. Cell">
        <title>Asexual propagation of a virulent clone complex in a human and feline outbreak of sporotrichosis.</title>
        <authorList>
            <person name="Teixeira Mde M."/>
            <person name="Rodrigues A.M."/>
            <person name="Tsui C.K."/>
            <person name="de Almeida L.G."/>
            <person name="Van Diepeningen A.D."/>
            <person name="van den Ende B.G."/>
            <person name="Fernandes G.F."/>
            <person name="Kano R."/>
            <person name="Hamelin R.C."/>
            <person name="Lopes-Bezerra L.M."/>
            <person name="Vasconcelos A.T."/>
            <person name="de Hoog S."/>
            <person name="de Camargo Z.P."/>
            <person name="Felipe M.S."/>
        </authorList>
    </citation>
    <scope>NUCLEOTIDE SEQUENCE [LARGE SCALE GENOMIC DNA]</scope>
    <source>
        <strain evidence="2 3">1099-18</strain>
    </source>
</reference>
<evidence type="ECO:0000256" key="1">
    <source>
        <dbReference type="SAM" id="MobiDB-lite"/>
    </source>
</evidence>
<organism evidence="2 3">
    <name type="scientific">Sporothrix schenckii 1099-18</name>
    <dbReference type="NCBI Taxonomy" id="1397361"/>
    <lineage>
        <taxon>Eukaryota</taxon>
        <taxon>Fungi</taxon>
        <taxon>Dikarya</taxon>
        <taxon>Ascomycota</taxon>
        <taxon>Pezizomycotina</taxon>
        <taxon>Sordariomycetes</taxon>
        <taxon>Sordariomycetidae</taxon>
        <taxon>Ophiostomatales</taxon>
        <taxon>Ophiostomataceae</taxon>
        <taxon>Sporothrix</taxon>
    </lineage>
</organism>
<dbReference type="KEGG" id="ssck:SPSK_05733"/>
<reference evidence="2 3" key="1">
    <citation type="journal article" date="2014" name="BMC Genomics">
        <title>Comparative genomics of the major fungal agents of human and animal Sporotrichosis: Sporothrix schenckii and Sporothrix brasiliensis.</title>
        <authorList>
            <person name="Teixeira M.M."/>
            <person name="de Almeida L.G."/>
            <person name="Kubitschek-Barreira P."/>
            <person name="Alves F.L."/>
            <person name="Kioshima E.S."/>
            <person name="Abadio A.K."/>
            <person name="Fernandes L."/>
            <person name="Derengowski L.S."/>
            <person name="Ferreira K.S."/>
            <person name="Souza R.C."/>
            <person name="Ruiz J.C."/>
            <person name="de Andrade N.C."/>
            <person name="Paes H.C."/>
            <person name="Nicola A.M."/>
            <person name="Albuquerque P."/>
            <person name="Gerber A.L."/>
            <person name="Martins V.P."/>
            <person name="Peconick L.D."/>
            <person name="Neto A.V."/>
            <person name="Chaucanez C.B."/>
            <person name="Silva P.A."/>
            <person name="Cunha O.L."/>
            <person name="de Oliveira F.F."/>
            <person name="dos Santos T.C."/>
            <person name="Barros A.L."/>
            <person name="Soares M.A."/>
            <person name="de Oliveira L.M."/>
            <person name="Marini M.M."/>
            <person name="Villalobos-Duno H."/>
            <person name="Cunha M.M."/>
            <person name="de Hoog S."/>
            <person name="da Silveira J.F."/>
            <person name="Henrissat B."/>
            <person name="Nino-Vega G.A."/>
            <person name="Cisalpino P.S."/>
            <person name="Mora-Montes H.M."/>
            <person name="Almeida S.R."/>
            <person name="Stajich J.E."/>
            <person name="Lopes-Bezerra L.M."/>
            <person name="Vasconcelos A.T."/>
            <person name="Felipe M.S."/>
        </authorList>
    </citation>
    <scope>NUCLEOTIDE SEQUENCE [LARGE SCALE GENOMIC DNA]</scope>
    <source>
        <strain evidence="2 3">1099-18</strain>
    </source>
</reference>
<dbReference type="AlphaFoldDB" id="A0A0F2LTQ5"/>
<proteinExistence type="predicted"/>
<protein>
    <submittedName>
        <fullName evidence="2">Uncharacterized protein</fullName>
    </submittedName>
</protein>
<dbReference type="EMBL" id="AXCR01000012">
    <property type="protein sequence ID" value="KJR80858.1"/>
    <property type="molecule type" value="Genomic_DNA"/>
</dbReference>
<evidence type="ECO:0000313" key="2">
    <source>
        <dbReference type="EMBL" id="KJR80858.1"/>
    </source>
</evidence>
<comment type="caution">
    <text evidence="2">The sequence shown here is derived from an EMBL/GenBank/DDBJ whole genome shotgun (WGS) entry which is preliminary data.</text>
</comment>
<dbReference type="GeneID" id="27667748"/>
<gene>
    <name evidence="2" type="ORF">SPSK_05733</name>
</gene>
<dbReference type="VEuPathDB" id="FungiDB:SPSK_05733"/>